<dbReference type="Gene3D" id="3.30.710.10">
    <property type="entry name" value="Potassium Channel Kv1.1, Chain A"/>
    <property type="match status" value="1"/>
</dbReference>
<evidence type="ECO:0000256" key="7">
    <source>
        <dbReference type="ARBA" id="ARBA00022958"/>
    </source>
</evidence>
<evidence type="ECO:0000256" key="9">
    <source>
        <dbReference type="ARBA" id="ARBA00023065"/>
    </source>
</evidence>
<reference evidence="15" key="1">
    <citation type="submission" date="2025-08" db="UniProtKB">
        <authorList>
            <consortium name="RefSeq"/>
        </authorList>
    </citation>
    <scope>IDENTIFICATION</scope>
    <source>
        <tissue evidence="15">Whole sample</tissue>
    </source>
</reference>
<evidence type="ECO:0000313" key="14">
    <source>
        <dbReference type="Proteomes" id="UP000694844"/>
    </source>
</evidence>
<keyword evidence="8 12" id="KW-1133">Transmembrane helix</keyword>
<dbReference type="Gene3D" id="1.20.120.350">
    <property type="entry name" value="Voltage-gated potassium channels. Chain C"/>
    <property type="match status" value="1"/>
</dbReference>
<evidence type="ECO:0000256" key="1">
    <source>
        <dbReference type="ARBA" id="ARBA00004141"/>
    </source>
</evidence>
<dbReference type="PANTHER" id="PTHR11537:SF254">
    <property type="entry name" value="POTASSIUM VOLTAGE-GATED CHANNEL PROTEIN SHAB"/>
    <property type="match status" value="1"/>
</dbReference>
<keyword evidence="5" id="KW-0631">Potassium channel</keyword>
<keyword evidence="6" id="KW-0851">Voltage-gated channel</keyword>
<evidence type="ECO:0000313" key="15">
    <source>
        <dbReference type="RefSeq" id="XP_022346037.1"/>
    </source>
</evidence>
<dbReference type="CDD" id="cd18317">
    <property type="entry name" value="BTB_POZ_Kv"/>
    <property type="match status" value="1"/>
</dbReference>
<evidence type="ECO:0000256" key="12">
    <source>
        <dbReference type="SAM" id="Phobius"/>
    </source>
</evidence>
<keyword evidence="2" id="KW-0813">Transport</keyword>
<evidence type="ECO:0000256" key="10">
    <source>
        <dbReference type="ARBA" id="ARBA00023136"/>
    </source>
</evidence>
<proteinExistence type="predicted"/>
<dbReference type="PRINTS" id="PR00169">
    <property type="entry name" value="KCHANNEL"/>
</dbReference>
<dbReference type="InterPro" id="IPR003974">
    <property type="entry name" value="K_chnl_volt-dep_Kv3"/>
</dbReference>
<dbReference type="SUPFAM" id="SSF54695">
    <property type="entry name" value="POZ domain"/>
    <property type="match status" value="1"/>
</dbReference>
<protein>
    <submittedName>
        <fullName evidence="15">Potassium voltage-gated channel protein Shaw-like</fullName>
    </submittedName>
</protein>
<dbReference type="Gene3D" id="1.10.287.70">
    <property type="match status" value="1"/>
</dbReference>
<keyword evidence="4 12" id="KW-0812">Transmembrane</keyword>
<name>A0A8B8F1H6_CRAVI</name>
<keyword evidence="3" id="KW-0633">Potassium transport</keyword>
<dbReference type="InterPro" id="IPR003131">
    <property type="entry name" value="T1-type_BTB"/>
</dbReference>
<dbReference type="Pfam" id="PF00520">
    <property type="entry name" value="Ion_trans"/>
    <property type="match status" value="1"/>
</dbReference>
<dbReference type="GO" id="GO:0001508">
    <property type="term" value="P:action potential"/>
    <property type="evidence" value="ECO:0007669"/>
    <property type="project" value="TreeGrafter"/>
</dbReference>
<dbReference type="InterPro" id="IPR003968">
    <property type="entry name" value="K_chnl_volt-dep_Kv"/>
</dbReference>
<sequence>MNVISIPVRRASAWQDDIQHSVHNLIRISRSATSEISESENETPRKAEKRGRTKDLFGKLRKIVFSKKYRDVDWHRVVINVGGTKFSVYNGTIRTVPGTRLANLNASSEEYDSFNNEFFFDRNPELFPYILDFYRYGEMHIPRYICAKKLLTEMKYWGLNGSCLAHCCRKYYYDSLDEIFDYEDLQKMFETVPEKVHGVDSGSNFGDYDIKHRIWSFLNNPSSSKGAKMWSILYMTLVILSIICMFTSTLSTCRVVPKNTYYFQRYVPESIAKNSYYVITQPRVTTNFSDPCVDHCDFLPSYNNRVLFFLSTQPHIALLCFDLFCLLFFSTEIIVRFIFGRQRWLMLKSFTTICDILYLIPAWIMFGIDFYDRTHWHNVKRIGTFLLLQTLMALRVLRLFRFTRHYHGLKTLWLAVKASKRELFLLFIFMIMATTFYATFIFCTEFFEVSSYYNNIYIGMWWSLITMTTVGYGDFYPNSPLGYILASMCALTGIILMGMPVPLIARNFHSFYGLQFYHARENHIRHIKYDKEDDMKKDITKEIPDVVEIEPEVRPVPLEAIENRTGVDVVVHSAKTGERKFAETVEIATNKRKNLLSLFESNKVGPMEENNETIALRKRRKSF</sequence>
<evidence type="ECO:0000259" key="13">
    <source>
        <dbReference type="SMART" id="SM00225"/>
    </source>
</evidence>
<keyword evidence="9" id="KW-0406">Ion transport</keyword>
<dbReference type="PRINTS" id="PR01491">
    <property type="entry name" value="KVCHANNEL"/>
</dbReference>
<dbReference type="Proteomes" id="UP000694844">
    <property type="component" value="Chromosome 5"/>
</dbReference>
<keyword evidence="10 12" id="KW-0472">Membrane</keyword>
<dbReference type="FunFam" id="1.10.287.70:FF:000028">
    <property type="entry name" value="potassium voltage-gated channel subfamily D member 3"/>
    <property type="match status" value="1"/>
</dbReference>
<dbReference type="KEGG" id="cvn:111138394"/>
<dbReference type="GO" id="GO:0005249">
    <property type="term" value="F:voltage-gated potassium channel activity"/>
    <property type="evidence" value="ECO:0007669"/>
    <property type="project" value="InterPro"/>
</dbReference>
<dbReference type="InterPro" id="IPR005821">
    <property type="entry name" value="Ion_trans_dom"/>
</dbReference>
<dbReference type="SUPFAM" id="SSF81324">
    <property type="entry name" value="Voltage-gated potassium channels"/>
    <property type="match status" value="1"/>
</dbReference>
<dbReference type="OrthoDB" id="296522at2759"/>
<feature type="transmembrane region" description="Helical" evidence="12">
    <location>
        <begin position="481"/>
        <end position="505"/>
    </location>
</feature>
<dbReference type="RefSeq" id="XP_022346037.1">
    <property type="nucleotide sequence ID" value="XM_022490329.1"/>
</dbReference>
<dbReference type="InterPro" id="IPR027359">
    <property type="entry name" value="Volt_channel_dom_sf"/>
</dbReference>
<dbReference type="GeneID" id="111138394"/>
<feature type="transmembrane region" description="Helical" evidence="12">
    <location>
        <begin position="350"/>
        <end position="370"/>
    </location>
</feature>
<dbReference type="InterPro" id="IPR028325">
    <property type="entry name" value="VG_K_chnl"/>
</dbReference>
<organism evidence="14 15">
    <name type="scientific">Crassostrea virginica</name>
    <name type="common">Eastern oyster</name>
    <dbReference type="NCBI Taxonomy" id="6565"/>
    <lineage>
        <taxon>Eukaryota</taxon>
        <taxon>Metazoa</taxon>
        <taxon>Spiralia</taxon>
        <taxon>Lophotrochozoa</taxon>
        <taxon>Mollusca</taxon>
        <taxon>Bivalvia</taxon>
        <taxon>Autobranchia</taxon>
        <taxon>Pteriomorphia</taxon>
        <taxon>Ostreida</taxon>
        <taxon>Ostreoidea</taxon>
        <taxon>Ostreidae</taxon>
        <taxon>Crassostrea</taxon>
    </lineage>
</organism>
<evidence type="ECO:0000256" key="3">
    <source>
        <dbReference type="ARBA" id="ARBA00022538"/>
    </source>
</evidence>
<dbReference type="InterPro" id="IPR011333">
    <property type="entry name" value="SKP1/BTB/POZ_sf"/>
</dbReference>
<dbReference type="PRINTS" id="PR01498">
    <property type="entry name" value="SHAWCHANNEL"/>
</dbReference>
<dbReference type="GO" id="GO:0051260">
    <property type="term" value="P:protein homooligomerization"/>
    <property type="evidence" value="ECO:0007669"/>
    <property type="project" value="InterPro"/>
</dbReference>
<evidence type="ECO:0000256" key="5">
    <source>
        <dbReference type="ARBA" id="ARBA00022826"/>
    </source>
</evidence>
<dbReference type="SMART" id="SM00225">
    <property type="entry name" value="BTB"/>
    <property type="match status" value="1"/>
</dbReference>
<feature type="transmembrane region" description="Helical" evidence="12">
    <location>
        <begin position="316"/>
        <end position="338"/>
    </location>
</feature>
<dbReference type="Pfam" id="PF02214">
    <property type="entry name" value="BTB_2"/>
    <property type="match status" value="1"/>
</dbReference>
<gene>
    <name evidence="15" type="primary">LOC111138394</name>
</gene>
<feature type="transmembrane region" description="Helical" evidence="12">
    <location>
        <begin position="423"/>
        <end position="447"/>
    </location>
</feature>
<evidence type="ECO:0000256" key="11">
    <source>
        <dbReference type="ARBA" id="ARBA00023303"/>
    </source>
</evidence>
<comment type="subcellular location">
    <subcellularLocation>
        <location evidence="1">Membrane</location>
        <topology evidence="1">Multi-pass membrane protein</topology>
    </subcellularLocation>
</comment>
<feature type="transmembrane region" description="Helical" evidence="12">
    <location>
        <begin position="232"/>
        <end position="251"/>
    </location>
</feature>
<dbReference type="InterPro" id="IPR000210">
    <property type="entry name" value="BTB/POZ_dom"/>
</dbReference>
<keyword evidence="7" id="KW-0630">Potassium</keyword>
<evidence type="ECO:0000256" key="6">
    <source>
        <dbReference type="ARBA" id="ARBA00022882"/>
    </source>
</evidence>
<dbReference type="PANTHER" id="PTHR11537">
    <property type="entry name" value="VOLTAGE-GATED POTASSIUM CHANNEL"/>
    <property type="match status" value="1"/>
</dbReference>
<feature type="domain" description="BTB" evidence="13">
    <location>
        <begin position="75"/>
        <end position="175"/>
    </location>
</feature>
<dbReference type="GO" id="GO:0008076">
    <property type="term" value="C:voltage-gated potassium channel complex"/>
    <property type="evidence" value="ECO:0007669"/>
    <property type="project" value="InterPro"/>
</dbReference>
<feature type="transmembrane region" description="Helical" evidence="12">
    <location>
        <begin position="382"/>
        <end position="402"/>
    </location>
</feature>
<evidence type="ECO:0000256" key="8">
    <source>
        <dbReference type="ARBA" id="ARBA00022989"/>
    </source>
</evidence>
<evidence type="ECO:0000256" key="2">
    <source>
        <dbReference type="ARBA" id="ARBA00022448"/>
    </source>
</evidence>
<accession>A0A8B8F1H6</accession>
<keyword evidence="14" id="KW-1185">Reference proteome</keyword>
<evidence type="ECO:0000256" key="4">
    <source>
        <dbReference type="ARBA" id="ARBA00022692"/>
    </source>
</evidence>
<keyword evidence="11" id="KW-0407">Ion channel</keyword>
<dbReference type="AlphaFoldDB" id="A0A8B8F1H6"/>